<dbReference type="InterPro" id="IPR022229">
    <property type="entry name" value="TPPII_Ig-like-2"/>
</dbReference>
<name>A0AA36HHV9_CYLNA</name>
<dbReference type="InterPro" id="IPR036852">
    <property type="entry name" value="Peptidase_S8/S53_dom_sf"/>
</dbReference>
<dbReference type="EC" id="3.4.14.10" evidence="3"/>
<feature type="domain" description="Tripeptidyl-peptidase II first Ig-like" evidence="15">
    <location>
        <begin position="628"/>
        <end position="742"/>
    </location>
</feature>
<dbReference type="Pfam" id="PF21316">
    <property type="entry name" value="TPPII_GBD"/>
    <property type="match status" value="1"/>
</dbReference>
<evidence type="ECO:0000256" key="1">
    <source>
        <dbReference type="ARBA" id="ARBA00001910"/>
    </source>
</evidence>
<dbReference type="InterPro" id="IPR000209">
    <property type="entry name" value="Peptidase_S8/S53_dom"/>
</dbReference>
<evidence type="ECO:0000259" key="15">
    <source>
        <dbReference type="Pfam" id="PF21223"/>
    </source>
</evidence>
<dbReference type="Pfam" id="PF00082">
    <property type="entry name" value="Peptidase_S8"/>
    <property type="match status" value="1"/>
</dbReference>
<accession>A0AA36HHV9</accession>
<dbReference type="PANTHER" id="PTHR43806:SF14">
    <property type="entry name" value="TRIPEPTIDYL-PEPTIDASE 2"/>
    <property type="match status" value="1"/>
</dbReference>
<evidence type="ECO:0000259" key="16">
    <source>
        <dbReference type="Pfam" id="PF21316"/>
    </source>
</evidence>
<dbReference type="GO" id="GO:0004252">
    <property type="term" value="F:serine-type endopeptidase activity"/>
    <property type="evidence" value="ECO:0007669"/>
    <property type="project" value="UniProtKB-UniRule"/>
</dbReference>
<dbReference type="Gene3D" id="3.40.50.200">
    <property type="entry name" value="Peptidase S8/S53 domain"/>
    <property type="match status" value="2"/>
</dbReference>
<feature type="domain" description="Tripeptidyl-peptidase II galactose-binding" evidence="16">
    <location>
        <begin position="766"/>
        <end position="844"/>
    </location>
</feature>
<comment type="caution">
    <text evidence="17">The sequence shown here is derived from an EMBL/GenBank/DDBJ whole genome shotgun (WGS) entry which is preliminary data.</text>
</comment>
<dbReference type="GO" id="GO:0004177">
    <property type="term" value="F:aminopeptidase activity"/>
    <property type="evidence" value="ECO:0007669"/>
    <property type="project" value="UniProtKB-KW"/>
</dbReference>
<dbReference type="InterPro" id="IPR015500">
    <property type="entry name" value="Peptidase_S8_subtilisin-rel"/>
</dbReference>
<dbReference type="GO" id="GO:0008240">
    <property type="term" value="F:tripeptidyl-peptidase activity"/>
    <property type="evidence" value="ECO:0007669"/>
    <property type="project" value="UniProtKB-EC"/>
</dbReference>
<evidence type="ECO:0000256" key="7">
    <source>
        <dbReference type="ARBA" id="ARBA00022801"/>
    </source>
</evidence>
<keyword evidence="7 10" id="KW-0378">Hydrolase</keyword>
<dbReference type="Pfam" id="PF12580">
    <property type="entry name" value="TPPII"/>
    <property type="match status" value="1"/>
</dbReference>
<feature type="region of interest" description="Disordered" evidence="11">
    <location>
        <begin position="1275"/>
        <end position="1312"/>
    </location>
</feature>
<evidence type="ECO:0000256" key="5">
    <source>
        <dbReference type="ARBA" id="ARBA00022438"/>
    </source>
</evidence>
<dbReference type="Gene3D" id="1.25.40.710">
    <property type="match status" value="1"/>
</dbReference>
<evidence type="ECO:0000259" key="14">
    <source>
        <dbReference type="Pfam" id="PF12583"/>
    </source>
</evidence>
<organism evidence="17 18">
    <name type="scientific">Cylicocyclus nassatus</name>
    <name type="common">Nematode worm</name>
    <dbReference type="NCBI Taxonomy" id="53992"/>
    <lineage>
        <taxon>Eukaryota</taxon>
        <taxon>Metazoa</taxon>
        <taxon>Ecdysozoa</taxon>
        <taxon>Nematoda</taxon>
        <taxon>Chromadorea</taxon>
        <taxon>Rhabditida</taxon>
        <taxon>Rhabditina</taxon>
        <taxon>Rhabditomorpha</taxon>
        <taxon>Strongyloidea</taxon>
        <taxon>Strongylidae</taxon>
        <taxon>Cylicocyclus</taxon>
    </lineage>
</organism>
<dbReference type="SUPFAM" id="SSF52743">
    <property type="entry name" value="Subtilisin-like"/>
    <property type="match status" value="1"/>
</dbReference>
<evidence type="ECO:0000256" key="9">
    <source>
        <dbReference type="ARBA" id="ARBA00032232"/>
    </source>
</evidence>
<evidence type="ECO:0000313" key="17">
    <source>
        <dbReference type="EMBL" id="CAJ0610334.1"/>
    </source>
</evidence>
<dbReference type="Pfam" id="PF21223">
    <property type="entry name" value="TPPII_Ig-like-1"/>
    <property type="match status" value="1"/>
</dbReference>
<keyword evidence="5" id="KW-0031">Aminopeptidase</keyword>
<dbReference type="Gene3D" id="6.10.250.3080">
    <property type="match status" value="1"/>
</dbReference>
<feature type="active site" description="Charge relay system" evidence="10">
    <location>
        <position position="362"/>
    </location>
</feature>
<gene>
    <name evidence="17" type="ORF">CYNAS_LOCUS22317</name>
</gene>
<dbReference type="InterPro" id="IPR048384">
    <property type="entry name" value="TPPII_GBD"/>
</dbReference>
<evidence type="ECO:0000256" key="11">
    <source>
        <dbReference type="SAM" id="MobiDB-lite"/>
    </source>
</evidence>
<sequence length="1413" mass="157786">MRLPNDAESYEFREKSSYRSPEEFALAFEKYDRLERCKRSLVKILAYGFVAVRGLISPLRSVVRLSYKTEGFRTLLTVKSAFSDRRPMDDTQEAVEQAVEPAANNFPVDTFIYKVESQQPEFVKKHGKYADGCNVLIAILDTGVDPSLPCLERTSLGARKIVDCIDCSGAGDVDTSLVKSAQNGVVTGLTGRKLKIPEDWVNPTGKWHLGIKPIYELYPKTLRKTVKEDWQKEAWDSAHQLAKADALRQLLGHEESVGGFSDNVKDKHDRENLACQVDFLKSMDKLEDKGPVADCIVWHDGHNWMACIDTSFRGRLALCHPMGEFRQTGHFAKLSTRDEACYTFRIENAGNRLEICVPSGAHGTHVACIAAAYSPYEAGASGLAPGAQIVSMMIGDNRIDSMETGTALIRALNLCVEMKVDIINMSFGEGSHFPASGRIIEEIQRVVYQHNIVFVASAGNSGPALSTVGSPGGTTPGVLGIGARICPKQAETLYGVFNEVKNVLYPWSARGPCVDGSLGVSMCAPGAAFAGVPRFCRKAKQMMNGTSMSSPNAAGAIACMLSKLRADGSQWNPFRIRLSLENTARQITDESSLPFGTGCGLIQIYDALNLYENNAMDFPLHTIVDIKIRVTNLNKSKRGVYIRELKESKEVQEYAVTVEPKFKEFSDNACQADFSMNIVLQSDVDYVQHPSLFMLTSEGRSFTLKVDPTQLARGGVYFTELRGMYADNFAMGPVFRVPITIITPETVDEVDFCVDRTFKNVGTIPIRQFIHVPPEATICQIFVQDLARKPFDRFTLHCVQLEDDKCYRNSESYKILGTDSHEWTKTFSVVGDRTLEVCLVRSWTRSDVEGSVRVLTKFFGVQRPQVMNLVHGSPYAPIRVRAAPFRPVEIKPTISFNTLHIPVKPTSAKIEPLGPRDLMPNGKQIHRLLLVYKFTTQKSCEIRLDLPGVTSYLYESPYDCILMQLFSSSKEFIGASSSYPERYTYKVEKGEYTAHVQVRHPETSQLELLMDSPLHVRVHISPAINLDITSAPNGGDDAFKWSNKALAPSQQATFYAGSIPDDKVPKLIPVVGGSFLTGSLVVMSDTELKQADKSGVCYFFTEYSTRPSKALSMVTLREKKADTSGQEEKDMNDAIRDAQISWLVKLKDPIAVDKLYSELIAKYPTHLPLLLTKMKLLMDKKRSTTETETMRLIIQQILEQCRVDEVLKYLGARQDHNLDQISLKKNMDERKAAIIDCLLARAHMVVDLYLKMTDDLADVFHKPLAPVFGLSSSKEEEKTAKADKSEKAVKSEKLEPLSDDSDGDAVKLPEEKEEVKPTLKEIDAAYHDLLSWIAADDPKVLLLSAKHSIAHAHYGRACSYLQKLIEDMRSSSKDTSNLELALIEVCETLGWYHIVTRLKNDRLVRNRQTYRPF</sequence>
<keyword evidence="8 10" id="KW-0720">Serine protease</keyword>
<dbReference type="InterPro" id="IPR023828">
    <property type="entry name" value="Peptidase_S8_Ser-AS"/>
</dbReference>
<evidence type="ECO:0000256" key="8">
    <source>
        <dbReference type="ARBA" id="ARBA00022825"/>
    </source>
</evidence>
<protein>
    <recommendedName>
        <fullName evidence="4">Tripeptidyl-peptidase 2</fullName>
        <ecNumber evidence="3">3.4.14.10</ecNumber>
    </recommendedName>
    <alternativeName>
        <fullName evidence="9">Tripeptidyl aminopeptidase</fullName>
    </alternativeName>
</protein>
<evidence type="ECO:0000259" key="12">
    <source>
        <dbReference type="Pfam" id="PF00082"/>
    </source>
</evidence>
<dbReference type="InterPro" id="IPR050131">
    <property type="entry name" value="Peptidase_S8_subtilisin-like"/>
</dbReference>
<evidence type="ECO:0000256" key="10">
    <source>
        <dbReference type="PROSITE-ProRule" id="PRU01240"/>
    </source>
</evidence>
<dbReference type="PROSITE" id="PS51892">
    <property type="entry name" value="SUBTILASE"/>
    <property type="match status" value="1"/>
</dbReference>
<evidence type="ECO:0000256" key="4">
    <source>
        <dbReference type="ARBA" id="ARBA00020244"/>
    </source>
</evidence>
<dbReference type="EMBL" id="CATQJL010000326">
    <property type="protein sequence ID" value="CAJ0610334.1"/>
    <property type="molecule type" value="Genomic_DNA"/>
</dbReference>
<dbReference type="GO" id="GO:0006508">
    <property type="term" value="P:proteolysis"/>
    <property type="evidence" value="ECO:0007669"/>
    <property type="project" value="UniProtKB-KW"/>
</dbReference>
<dbReference type="PROSITE" id="PS00138">
    <property type="entry name" value="SUBTILASE_SER"/>
    <property type="match status" value="1"/>
</dbReference>
<dbReference type="GO" id="GO:0005829">
    <property type="term" value="C:cytosol"/>
    <property type="evidence" value="ECO:0007669"/>
    <property type="project" value="TreeGrafter"/>
</dbReference>
<dbReference type="Gene3D" id="2.60.40.3170">
    <property type="match status" value="1"/>
</dbReference>
<dbReference type="Proteomes" id="UP001176961">
    <property type="component" value="Unassembled WGS sequence"/>
</dbReference>
<dbReference type="InterPro" id="IPR046939">
    <property type="entry name" value="TPPII_C_sf"/>
</dbReference>
<feature type="compositionally biased region" description="Basic and acidic residues" evidence="11">
    <location>
        <begin position="1275"/>
        <end position="1296"/>
    </location>
</feature>
<feature type="active site" description="Charge relay system" evidence="10">
    <location>
        <position position="547"/>
    </location>
</feature>
<feature type="active site" description="Charge relay system" evidence="10">
    <location>
        <position position="141"/>
    </location>
</feature>
<evidence type="ECO:0000256" key="2">
    <source>
        <dbReference type="ARBA" id="ARBA00011073"/>
    </source>
</evidence>
<reference evidence="17" key="1">
    <citation type="submission" date="2023-07" db="EMBL/GenBank/DDBJ databases">
        <authorList>
            <consortium name="CYATHOMIX"/>
        </authorList>
    </citation>
    <scope>NUCLEOTIDE SEQUENCE</scope>
    <source>
        <strain evidence="17">N/A</strain>
    </source>
</reference>
<keyword evidence="18" id="KW-1185">Reference proteome</keyword>
<evidence type="ECO:0000313" key="18">
    <source>
        <dbReference type="Proteomes" id="UP001176961"/>
    </source>
</evidence>
<dbReference type="InterPro" id="IPR048383">
    <property type="entry name" value="TPPII_Ig-like-1"/>
</dbReference>
<comment type="similarity">
    <text evidence="2 10">Belongs to the peptidase S8 family.</text>
</comment>
<proteinExistence type="inferred from homology"/>
<feature type="domain" description="Tripeptidyl peptidase II C-terminal" evidence="14">
    <location>
        <begin position="1122"/>
        <end position="1177"/>
    </location>
</feature>
<evidence type="ECO:0000259" key="13">
    <source>
        <dbReference type="Pfam" id="PF12580"/>
    </source>
</evidence>
<evidence type="ECO:0000256" key="6">
    <source>
        <dbReference type="ARBA" id="ARBA00022670"/>
    </source>
</evidence>
<keyword evidence="6 10" id="KW-0645">Protease</keyword>
<feature type="domain" description="Tripeptidyl peptidase II second Ig-like" evidence="13">
    <location>
        <begin position="884"/>
        <end position="1067"/>
    </location>
</feature>
<dbReference type="Pfam" id="PF12583">
    <property type="entry name" value="TPPII_C"/>
    <property type="match status" value="1"/>
</dbReference>
<evidence type="ECO:0000256" key="3">
    <source>
        <dbReference type="ARBA" id="ARBA00012462"/>
    </source>
</evidence>
<dbReference type="PRINTS" id="PR00723">
    <property type="entry name" value="SUBTILISIN"/>
</dbReference>
<dbReference type="InterPro" id="IPR022232">
    <property type="entry name" value="TPPII_C_art"/>
</dbReference>
<comment type="catalytic activity">
    <reaction evidence="1">
        <text>Release of an N-terminal tripeptide from a polypeptide.</text>
        <dbReference type="EC" id="3.4.14.10"/>
    </reaction>
</comment>
<dbReference type="PANTHER" id="PTHR43806">
    <property type="entry name" value="PEPTIDASE S8"/>
    <property type="match status" value="1"/>
</dbReference>
<feature type="domain" description="Peptidase S8/S53" evidence="12">
    <location>
        <begin position="134"/>
        <end position="591"/>
    </location>
</feature>
<dbReference type="InterPro" id="IPR046940">
    <property type="entry name" value="TPPII_Ig-like_sf"/>
</dbReference>